<reference evidence="1" key="2">
    <citation type="journal article" date="2015" name="Data Brief">
        <title>Shoot transcriptome of the giant reed, Arundo donax.</title>
        <authorList>
            <person name="Barrero R.A."/>
            <person name="Guerrero F.D."/>
            <person name="Moolhuijzen P."/>
            <person name="Goolsby J.A."/>
            <person name="Tidwell J."/>
            <person name="Bellgard S.E."/>
            <person name="Bellgard M.I."/>
        </authorList>
    </citation>
    <scope>NUCLEOTIDE SEQUENCE</scope>
    <source>
        <tissue evidence="1">Shoot tissue taken approximately 20 cm above the soil surface</tissue>
    </source>
</reference>
<dbReference type="AlphaFoldDB" id="A0A0A9EIZ4"/>
<sequence length="27" mass="3155">MDLIYQYTLLVDGFGKYINICLQVFLA</sequence>
<proteinExistence type="predicted"/>
<protein>
    <submittedName>
        <fullName evidence="1">Uncharacterized protein</fullName>
    </submittedName>
</protein>
<evidence type="ECO:0000313" key="1">
    <source>
        <dbReference type="EMBL" id="JAE00690.1"/>
    </source>
</evidence>
<organism evidence="1">
    <name type="scientific">Arundo donax</name>
    <name type="common">Giant reed</name>
    <name type="synonym">Donax arundinaceus</name>
    <dbReference type="NCBI Taxonomy" id="35708"/>
    <lineage>
        <taxon>Eukaryota</taxon>
        <taxon>Viridiplantae</taxon>
        <taxon>Streptophyta</taxon>
        <taxon>Embryophyta</taxon>
        <taxon>Tracheophyta</taxon>
        <taxon>Spermatophyta</taxon>
        <taxon>Magnoliopsida</taxon>
        <taxon>Liliopsida</taxon>
        <taxon>Poales</taxon>
        <taxon>Poaceae</taxon>
        <taxon>PACMAD clade</taxon>
        <taxon>Arundinoideae</taxon>
        <taxon>Arundineae</taxon>
        <taxon>Arundo</taxon>
    </lineage>
</organism>
<name>A0A0A9EIZ4_ARUDO</name>
<reference evidence="1" key="1">
    <citation type="submission" date="2014-09" db="EMBL/GenBank/DDBJ databases">
        <authorList>
            <person name="Magalhaes I.L.F."/>
            <person name="Oliveira U."/>
            <person name="Santos F.R."/>
            <person name="Vidigal T.H.D.A."/>
            <person name="Brescovit A.D."/>
            <person name="Santos A.J."/>
        </authorList>
    </citation>
    <scope>NUCLEOTIDE SEQUENCE</scope>
    <source>
        <tissue evidence="1">Shoot tissue taken approximately 20 cm above the soil surface</tissue>
    </source>
</reference>
<accession>A0A0A9EIZ4</accession>
<dbReference type="EMBL" id="GBRH01197206">
    <property type="protein sequence ID" value="JAE00690.1"/>
    <property type="molecule type" value="Transcribed_RNA"/>
</dbReference>